<keyword evidence="3" id="KW-0998">Cell outer membrane</keyword>
<name>A0A382SUP0_9ZZZZ</name>
<evidence type="ECO:0000256" key="3">
    <source>
        <dbReference type="ARBA" id="ARBA00023237"/>
    </source>
</evidence>
<evidence type="ECO:0000256" key="2">
    <source>
        <dbReference type="ARBA" id="ARBA00023136"/>
    </source>
</evidence>
<keyword evidence="2" id="KW-0472">Membrane</keyword>
<dbReference type="AlphaFoldDB" id="A0A382SUP0"/>
<dbReference type="SUPFAM" id="SSF56935">
    <property type="entry name" value="Porins"/>
    <property type="match status" value="1"/>
</dbReference>
<dbReference type="InterPro" id="IPR036942">
    <property type="entry name" value="Beta-barrel_TonB_sf"/>
</dbReference>
<feature type="non-terminal residue" evidence="4">
    <location>
        <position position="1"/>
    </location>
</feature>
<protein>
    <submittedName>
        <fullName evidence="4">Uncharacterized protein</fullName>
    </submittedName>
</protein>
<accession>A0A382SUP0</accession>
<comment type="subcellular location">
    <subcellularLocation>
        <location evidence="1">Cell outer membrane</location>
    </subcellularLocation>
</comment>
<evidence type="ECO:0000256" key="1">
    <source>
        <dbReference type="ARBA" id="ARBA00004442"/>
    </source>
</evidence>
<dbReference type="Gene3D" id="2.40.170.20">
    <property type="entry name" value="TonB-dependent receptor, beta-barrel domain"/>
    <property type="match status" value="1"/>
</dbReference>
<reference evidence="4" key="1">
    <citation type="submission" date="2018-05" db="EMBL/GenBank/DDBJ databases">
        <authorList>
            <person name="Lanie J.A."/>
            <person name="Ng W.-L."/>
            <person name="Kazmierczak K.M."/>
            <person name="Andrzejewski T.M."/>
            <person name="Davidsen T.M."/>
            <person name="Wayne K.J."/>
            <person name="Tettelin H."/>
            <person name="Glass J.I."/>
            <person name="Rusch D."/>
            <person name="Podicherti R."/>
            <person name="Tsui H.-C.T."/>
            <person name="Winkler M.E."/>
        </authorList>
    </citation>
    <scope>NUCLEOTIDE SEQUENCE</scope>
</reference>
<gene>
    <name evidence="4" type="ORF">METZ01_LOCUS366488</name>
</gene>
<dbReference type="EMBL" id="UINC01131742">
    <property type="protein sequence ID" value="SVD13634.1"/>
    <property type="molecule type" value="Genomic_DNA"/>
</dbReference>
<organism evidence="4">
    <name type="scientific">marine metagenome</name>
    <dbReference type="NCBI Taxonomy" id="408172"/>
    <lineage>
        <taxon>unclassified sequences</taxon>
        <taxon>metagenomes</taxon>
        <taxon>ecological metagenomes</taxon>
    </lineage>
</organism>
<evidence type="ECO:0000313" key="4">
    <source>
        <dbReference type="EMBL" id="SVD13634.1"/>
    </source>
</evidence>
<sequence>RLRINADYFMMDYQDKQESISVANPDALYGVDETLGIVTNVASVDISGIEFELRANVWDGGFLSLDIGTLSNEYDAFKYADPETSGSFIDESNTTIQDMTADFTMNIGVEHTFNLSNGGTFTPRVNAYHSDDIDYRVSNRSAPPSQCNQPAWTKVGFRGTYVPPQGNWRMSVFGDNITDERIFEMCAASRGVYKQRYERPAYWGIEFTADFGE</sequence>
<proteinExistence type="predicted"/>
<dbReference type="GO" id="GO:0009279">
    <property type="term" value="C:cell outer membrane"/>
    <property type="evidence" value="ECO:0007669"/>
    <property type="project" value="UniProtKB-SubCell"/>
</dbReference>